<gene>
    <name evidence="2" type="ORF">LOTGIDRAFT_167882</name>
</gene>
<organism evidence="2 3">
    <name type="scientific">Lottia gigantea</name>
    <name type="common">Giant owl limpet</name>
    <dbReference type="NCBI Taxonomy" id="225164"/>
    <lineage>
        <taxon>Eukaryota</taxon>
        <taxon>Metazoa</taxon>
        <taxon>Spiralia</taxon>
        <taxon>Lophotrochozoa</taxon>
        <taxon>Mollusca</taxon>
        <taxon>Gastropoda</taxon>
        <taxon>Patellogastropoda</taxon>
        <taxon>Lottioidea</taxon>
        <taxon>Lottiidae</taxon>
        <taxon>Lottia</taxon>
    </lineage>
</organism>
<proteinExistence type="predicted"/>
<name>V4B8Y2_LOTGI</name>
<dbReference type="EMBL" id="KB203275">
    <property type="protein sequence ID" value="ESO85304.1"/>
    <property type="molecule type" value="Genomic_DNA"/>
</dbReference>
<accession>V4B8Y2</accession>
<dbReference type="HOGENOM" id="CLU_1995197_0_0_1"/>
<sequence length="125" mass="14501">MNNKLVIIRDMNHDVEEIVIEYEIDEETIYLGKMFDKTVIHEHIDDETLHISLDYKIFRTQSADSSLEEKSGYLEQLKAEGTVSPKRHSSGPSKPEYKSDLWFSGTFITSRTFYQVVMTEDVTCS</sequence>
<protein>
    <submittedName>
        <fullName evidence="2">Uncharacterized protein</fullName>
    </submittedName>
</protein>
<evidence type="ECO:0000313" key="3">
    <source>
        <dbReference type="Proteomes" id="UP000030746"/>
    </source>
</evidence>
<dbReference type="Proteomes" id="UP000030746">
    <property type="component" value="Unassembled WGS sequence"/>
</dbReference>
<dbReference type="AlphaFoldDB" id="V4B8Y2"/>
<dbReference type="KEGG" id="lgi:LOTGIDRAFT_167882"/>
<dbReference type="GeneID" id="20240721"/>
<keyword evidence="3" id="KW-1185">Reference proteome</keyword>
<dbReference type="RefSeq" id="XP_009064008.1">
    <property type="nucleotide sequence ID" value="XM_009065760.1"/>
</dbReference>
<feature type="region of interest" description="Disordered" evidence="1">
    <location>
        <begin position="78"/>
        <end position="97"/>
    </location>
</feature>
<dbReference type="CTD" id="20240721"/>
<reference evidence="2 3" key="1">
    <citation type="journal article" date="2013" name="Nature">
        <title>Insights into bilaterian evolution from three spiralian genomes.</title>
        <authorList>
            <person name="Simakov O."/>
            <person name="Marletaz F."/>
            <person name="Cho S.J."/>
            <person name="Edsinger-Gonzales E."/>
            <person name="Havlak P."/>
            <person name="Hellsten U."/>
            <person name="Kuo D.H."/>
            <person name="Larsson T."/>
            <person name="Lv J."/>
            <person name="Arendt D."/>
            <person name="Savage R."/>
            <person name="Osoegawa K."/>
            <person name="de Jong P."/>
            <person name="Grimwood J."/>
            <person name="Chapman J.A."/>
            <person name="Shapiro H."/>
            <person name="Aerts A."/>
            <person name="Otillar R.P."/>
            <person name="Terry A.Y."/>
            <person name="Boore J.L."/>
            <person name="Grigoriev I.V."/>
            <person name="Lindberg D.R."/>
            <person name="Seaver E.C."/>
            <person name="Weisblat D.A."/>
            <person name="Putnam N.H."/>
            <person name="Rokhsar D.S."/>
        </authorList>
    </citation>
    <scope>NUCLEOTIDE SEQUENCE [LARGE SCALE GENOMIC DNA]</scope>
</reference>
<evidence type="ECO:0000313" key="2">
    <source>
        <dbReference type="EMBL" id="ESO85304.1"/>
    </source>
</evidence>
<evidence type="ECO:0000256" key="1">
    <source>
        <dbReference type="SAM" id="MobiDB-lite"/>
    </source>
</evidence>